<organism evidence="1 2">
    <name type="scientific">Pannonibacter tanglangensis</name>
    <dbReference type="NCBI Taxonomy" id="2750084"/>
    <lineage>
        <taxon>Bacteria</taxon>
        <taxon>Pseudomonadati</taxon>
        <taxon>Pseudomonadota</taxon>
        <taxon>Alphaproteobacteria</taxon>
        <taxon>Hyphomicrobiales</taxon>
        <taxon>Stappiaceae</taxon>
        <taxon>Pannonibacter</taxon>
    </lineage>
</organism>
<dbReference type="InterPro" id="IPR036683">
    <property type="entry name" value="CO_DH_flav_C_dom_sf"/>
</dbReference>
<comment type="caution">
    <text evidence="1">The sequence shown here is derived from an EMBL/GenBank/DDBJ whole genome shotgun (WGS) entry which is preliminary data.</text>
</comment>
<dbReference type="FunFam" id="3.30.465.10:FF:000017">
    <property type="entry name" value="Xanthine dehydrogenase, FAD binding subunit"/>
    <property type="match status" value="1"/>
</dbReference>
<dbReference type="GO" id="GO:0016491">
    <property type="term" value="F:oxidoreductase activity"/>
    <property type="evidence" value="ECO:0007669"/>
    <property type="project" value="UniProtKB-KW"/>
</dbReference>
<dbReference type="Gene3D" id="3.30.43.10">
    <property type="entry name" value="Uridine Diphospho-n-acetylenolpyruvylglucosamine Reductase, domain 2"/>
    <property type="match status" value="1"/>
</dbReference>
<keyword evidence="2" id="KW-1185">Reference proteome</keyword>
<dbReference type="InterPro" id="IPR036318">
    <property type="entry name" value="FAD-bd_PCMH-like_sf"/>
</dbReference>
<dbReference type="Gene3D" id="3.30.390.50">
    <property type="entry name" value="CO dehydrogenase flavoprotein, C-terminal domain"/>
    <property type="match status" value="1"/>
</dbReference>
<dbReference type="InterPro" id="IPR002346">
    <property type="entry name" value="Mopterin_DH_FAD-bd"/>
</dbReference>
<evidence type="ECO:0000313" key="1">
    <source>
        <dbReference type="EMBL" id="NBN79244.1"/>
    </source>
</evidence>
<dbReference type="RefSeq" id="WP_161676661.1">
    <property type="nucleotide sequence ID" value="NZ_JAABLP010000003.1"/>
</dbReference>
<reference evidence="2" key="1">
    <citation type="submission" date="2020-01" db="EMBL/GenBank/DDBJ databases">
        <authorList>
            <person name="Fang Y."/>
            <person name="Sun R."/>
            <person name="Nie L."/>
            <person name="He J."/>
            <person name="Hao L."/>
            <person name="Wang L."/>
            <person name="Su S."/>
            <person name="Lv E."/>
            <person name="Zhang Z."/>
            <person name="Xie R."/>
            <person name="Liu H."/>
        </authorList>
    </citation>
    <scope>NUCLEOTIDE SEQUENCE [LARGE SCALE GENOMIC DNA]</scope>
    <source>
        <strain evidence="2">XCT-53</strain>
    </source>
</reference>
<protein>
    <submittedName>
        <fullName evidence="1">Carbon monoxide dehydrogenase</fullName>
    </submittedName>
</protein>
<accession>A0A7X5J8Z4</accession>
<proteinExistence type="predicted"/>
<dbReference type="EMBL" id="JAABLQ010000001">
    <property type="protein sequence ID" value="NBN79244.1"/>
    <property type="molecule type" value="Genomic_DNA"/>
</dbReference>
<dbReference type="PANTHER" id="PTHR42659">
    <property type="entry name" value="XANTHINE DEHYDROGENASE SUBUNIT C-RELATED"/>
    <property type="match status" value="1"/>
</dbReference>
<sequence>MYETTYHRAATVAEAASLMAGADDGKYLAGGQTLIPTMKQRLAAPSDVIDLGQVAEMQGISETGGHLRIGAGTRHADVAASALVQRLIPGLARLAGGIGDPHVRHMGTIGGSVANNDPAADYPSAVLALGATIHTNRREIAADDYFTGMFDTALEEHEIITAISFPVPEKSAYAKYPNPASRYAMAGVFVARFKDGSVRVAATGAGQNGVFRVEAMERALAANWSADAVAGISVDAGEMLSDIHGSAEYRANLVTVMAKRAVAAA</sequence>
<dbReference type="PANTHER" id="PTHR42659:SF2">
    <property type="entry name" value="XANTHINE DEHYDROGENASE SUBUNIT C-RELATED"/>
    <property type="match status" value="1"/>
</dbReference>
<dbReference type="PROSITE" id="PS51387">
    <property type="entry name" value="FAD_PCMH"/>
    <property type="match status" value="1"/>
</dbReference>
<dbReference type="Gene3D" id="3.30.465.10">
    <property type="match status" value="1"/>
</dbReference>
<dbReference type="InterPro" id="IPR051312">
    <property type="entry name" value="Diverse_Substr_Oxidored"/>
</dbReference>
<gene>
    <name evidence="1" type="ORF">GWI72_13275</name>
</gene>
<name>A0A7X5J8Z4_9HYPH</name>
<dbReference type="InterPro" id="IPR016167">
    <property type="entry name" value="FAD-bd_PCMH_sub1"/>
</dbReference>
<dbReference type="InterPro" id="IPR016169">
    <property type="entry name" value="FAD-bd_PCMH_sub2"/>
</dbReference>
<dbReference type="SUPFAM" id="SSF56176">
    <property type="entry name" value="FAD-binding/transporter-associated domain-like"/>
    <property type="match status" value="1"/>
</dbReference>
<dbReference type="Pfam" id="PF00941">
    <property type="entry name" value="FAD_binding_5"/>
    <property type="match status" value="1"/>
</dbReference>
<dbReference type="SMART" id="SM01092">
    <property type="entry name" value="CO_deh_flav_C"/>
    <property type="match status" value="1"/>
</dbReference>
<dbReference type="SUPFAM" id="SSF55447">
    <property type="entry name" value="CO dehydrogenase flavoprotein C-terminal domain-like"/>
    <property type="match status" value="1"/>
</dbReference>
<dbReference type="Proteomes" id="UP000586722">
    <property type="component" value="Unassembled WGS sequence"/>
</dbReference>
<dbReference type="AlphaFoldDB" id="A0A7X5J8Z4"/>
<dbReference type="InterPro" id="IPR005107">
    <property type="entry name" value="CO_DH_flav_C"/>
</dbReference>
<dbReference type="InterPro" id="IPR016166">
    <property type="entry name" value="FAD-bd_PCMH"/>
</dbReference>
<evidence type="ECO:0000313" key="2">
    <source>
        <dbReference type="Proteomes" id="UP000586722"/>
    </source>
</evidence>
<dbReference type="GO" id="GO:0071949">
    <property type="term" value="F:FAD binding"/>
    <property type="evidence" value="ECO:0007669"/>
    <property type="project" value="InterPro"/>
</dbReference>